<feature type="domain" description="Phosphoribosyltransferase" evidence="10">
    <location>
        <begin position="73"/>
        <end position="189"/>
    </location>
</feature>
<feature type="binding site" description="in other chain" evidence="9">
    <location>
        <begin position="102"/>
        <end position="103"/>
    </location>
    <ligand>
        <name>5-phospho-alpha-D-ribose 1-diphosphate</name>
        <dbReference type="ChEBI" id="CHEBI:58017"/>
        <note>ligand shared between dimeric partners</note>
    </ligand>
</feature>
<dbReference type="GO" id="GO:0006207">
    <property type="term" value="P:'de novo' pyrimidine nucleobase biosynthetic process"/>
    <property type="evidence" value="ECO:0007669"/>
    <property type="project" value="TreeGrafter"/>
</dbReference>
<gene>
    <name evidence="9 11" type="primary">pyrE</name>
    <name evidence="11" type="ORF">GCM10007157_21900</name>
</gene>
<comment type="cofactor">
    <cofactor evidence="9">
        <name>Mg(2+)</name>
        <dbReference type="ChEBI" id="CHEBI:18420"/>
    </cofactor>
</comment>
<feature type="binding site" description="in other chain" evidence="9">
    <location>
        <position position="56"/>
    </location>
    <ligand>
        <name>5-phospho-alpha-D-ribose 1-diphosphate</name>
        <dbReference type="ChEBI" id="CHEBI:58017"/>
        <note>ligand shared between dimeric partners</note>
    </ligand>
</feature>
<feature type="binding site" evidence="9">
    <location>
        <position position="135"/>
    </location>
    <ligand>
        <name>5-phospho-alpha-D-ribose 1-diphosphate</name>
        <dbReference type="ChEBI" id="CHEBI:58017"/>
        <note>ligand shared between dimeric partners</note>
    </ligand>
</feature>
<dbReference type="GO" id="GO:0044205">
    <property type="term" value="P:'de novo' UMP biosynthetic process"/>
    <property type="evidence" value="ECO:0007669"/>
    <property type="project" value="UniProtKB-UniRule"/>
</dbReference>
<name>A0A8H9M109_9GAMM</name>
<evidence type="ECO:0000256" key="6">
    <source>
        <dbReference type="ARBA" id="ARBA00022676"/>
    </source>
</evidence>
<evidence type="ECO:0000256" key="4">
    <source>
        <dbReference type="ARBA" id="ARBA00011738"/>
    </source>
</evidence>
<dbReference type="InterPro" id="IPR000836">
    <property type="entry name" value="PRTase_dom"/>
</dbReference>
<keyword evidence="6 9" id="KW-0328">Glycosyltransferase</keyword>
<feature type="binding site" description="in other chain" evidence="9">
    <location>
        <position position="130"/>
    </location>
    <ligand>
        <name>5-phospho-alpha-D-ribose 1-diphosphate</name>
        <dbReference type="ChEBI" id="CHEBI:58017"/>
        <note>ligand shared between dimeric partners</note>
    </ligand>
</feature>
<feature type="binding site" evidence="9">
    <location>
        <position position="133"/>
    </location>
    <ligand>
        <name>5-phospho-alpha-D-ribose 1-diphosphate</name>
        <dbReference type="ChEBI" id="CHEBI:58017"/>
        <note>ligand shared between dimeric partners</note>
    </ligand>
</feature>
<comment type="pathway">
    <text evidence="2 9">Pyrimidine metabolism; UMP biosynthesis via de novo pathway; UMP from orotate: step 1/2.</text>
</comment>
<dbReference type="GO" id="GO:0005737">
    <property type="term" value="C:cytoplasm"/>
    <property type="evidence" value="ECO:0007669"/>
    <property type="project" value="TreeGrafter"/>
</dbReference>
<accession>A0A8H9M109</accession>
<dbReference type="Pfam" id="PF00156">
    <property type="entry name" value="Pribosyltran"/>
    <property type="match status" value="1"/>
</dbReference>
<dbReference type="GO" id="GO:0000287">
    <property type="term" value="F:magnesium ion binding"/>
    <property type="evidence" value="ECO:0007669"/>
    <property type="project" value="UniProtKB-UniRule"/>
</dbReference>
<feature type="binding site" evidence="9">
    <location>
        <position position="186"/>
    </location>
    <ligand>
        <name>orotate</name>
        <dbReference type="ChEBI" id="CHEBI:30839"/>
    </ligand>
</feature>
<comment type="caution">
    <text evidence="11">The sequence shown here is derived from an EMBL/GenBank/DDBJ whole genome shotgun (WGS) entry which is preliminary data.</text>
</comment>
<dbReference type="Gene3D" id="3.40.50.2020">
    <property type="match status" value="1"/>
</dbReference>
<evidence type="ECO:0000256" key="8">
    <source>
        <dbReference type="ARBA" id="ARBA00022975"/>
    </source>
</evidence>
<organism evidence="11 12">
    <name type="scientific">Vreelandella hamiltonii</name>
    <dbReference type="NCBI Taxonomy" id="502829"/>
    <lineage>
        <taxon>Bacteria</taxon>
        <taxon>Pseudomonadati</taxon>
        <taxon>Pseudomonadota</taxon>
        <taxon>Gammaproteobacteria</taxon>
        <taxon>Oceanospirillales</taxon>
        <taxon>Halomonadaceae</taxon>
        <taxon>Vreelandella</taxon>
    </lineage>
</organism>
<dbReference type="EC" id="2.4.2.10" evidence="5 9"/>
<dbReference type="NCBIfam" id="TIGR00336">
    <property type="entry name" value="pyrE"/>
    <property type="match status" value="1"/>
</dbReference>
<comment type="subunit">
    <text evidence="4 9">Homodimer.</text>
</comment>
<keyword evidence="8 9" id="KW-0665">Pyrimidine biosynthesis</keyword>
<feature type="binding site" evidence="9">
    <location>
        <position position="129"/>
    </location>
    <ligand>
        <name>5-phospho-alpha-D-ribose 1-diphosphate</name>
        <dbReference type="ChEBI" id="CHEBI:58017"/>
        <note>ligand shared between dimeric partners</note>
    </ligand>
</feature>
<evidence type="ECO:0000256" key="9">
    <source>
        <dbReference type="HAMAP-Rule" id="MF_01208"/>
    </source>
</evidence>
<evidence type="ECO:0000313" key="12">
    <source>
        <dbReference type="Proteomes" id="UP000623776"/>
    </source>
</evidence>
<keyword evidence="9" id="KW-0460">Magnesium</keyword>
<dbReference type="GO" id="GO:0046132">
    <property type="term" value="P:pyrimidine ribonucleoside biosynthetic process"/>
    <property type="evidence" value="ECO:0007669"/>
    <property type="project" value="TreeGrafter"/>
</dbReference>
<dbReference type="PANTHER" id="PTHR46683:SF1">
    <property type="entry name" value="OROTATE PHOSPHORIBOSYLTRANSFERASE 1-RELATED"/>
    <property type="match status" value="1"/>
</dbReference>
<dbReference type="InterPro" id="IPR029057">
    <property type="entry name" value="PRTase-like"/>
</dbReference>
<feature type="binding site" evidence="9">
    <location>
        <position position="158"/>
    </location>
    <ligand>
        <name>orotate</name>
        <dbReference type="ChEBI" id="CHEBI:30839"/>
    </ligand>
</feature>
<evidence type="ECO:0000259" key="10">
    <source>
        <dbReference type="Pfam" id="PF00156"/>
    </source>
</evidence>
<keyword evidence="7 9" id="KW-0808">Transferase</keyword>
<feature type="binding site" evidence="9">
    <location>
        <begin position="64"/>
        <end position="65"/>
    </location>
    <ligand>
        <name>orotate</name>
        <dbReference type="ChEBI" id="CHEBI:30839"/>
    </ligand>
</feature>
<comment type="catalytic activity">
    <reaction evidence="9">
        <text>orotidine 5'-phosphate + diphosphate = orotate + 5-phospho-alpha-D-ribose 1-diphosphate</text>
        <dbReference type="Rhea" id="RHEA:10380"/>
        <dbReference type="ChEBI" id="CHEBI:30839"/>
        <dbReference type="ChEBI" id="CHEBI:33019"/>
        <dbReference type="ChEBI" id="CHEBI:57538"/>
        <dbReference type="ChEBI" id="CHEBI:58017"/>
        <dbReference type="EC" id="2.4.2.10"/>
    </reaction>
</comment>
<sequence length="247" mass="26814">MLFSPVLLLRLTYIPIDHTYRQENTAVATTLQPYQRDFIAFAIEQGVLKFGEFTLKSGRVSPYFFNAGLFQTGRALAKLGRFYAQAIVDSGLQADVLFGPAYKGIPLAAVTAAALADHHDRDMPYAFNRKEAKTHGEGGNIVGAELAGDILIIDDVITAGTAIREVMTLIEQSGARAGGVIIALDRQERGQGEQSAIQEVQSQYGMPVVSIVSLEQVLTYLEEQSGSDLSSHAEAVRAYRDRYGIAG</sequence>
<dbReference type="FunFam" id="3.40.50.2020:FF:000008">
    <property type="entry name" value="Orotate phosphoribosyltransferase"/>
    <property type="match status" value="1"/>
</dbReference>
<dbReference type="CDD" id="cd06223">
    <property type="entry name" value="PRTases_typeI"/>
    <property type="match status" value="1"/>
</dbReference>
<evidence type="ECO:0000256" key="1">
    <source>
        <dbReference type="ARBA" id="ARBA00003769"/>
    </source>
</evidence>
<comment type="function">
    <text evidence="1 9">Catalyzes the transfer of a ribosyl phosphate group from 5-phosphoribose 1-diphosphate to orotate, leading to the formation of orotidine monophosphate (OMP).</text>
</comment>
<comment type="similarity">
    <text evidence="3 9">Belongs to the purine/pyrimidine phosphoribosyltransferase family. PyrE subfamily.</text>
</comment>
<dbReference type="GO" id="GO:0004588">
    <property type="term" value="F:orotate phosphoribosyltransferase activity"/>
    <property type="evidence" value="ECO:0007669"/>
    <property type="project" value="UniProtKB-UniRule"/>
</dbReference>
<reference evidence="12" key="1">
    <citation type="journal article" date="2019" name="Int. J. Syst. Evol. Microbiol.">
        <title>The Global Catalogue of Microorganisms (GCM) 10K type strain sequencing project: providing services to taxonomists for standard genome sequencing and annotation.</title>
        <authorList>
            <consortium name="The Broad Institute Genomics Platform"/>
            <consortium name="The Broad Institute Genome Sequencing Center for Infectious Disease"/>
            <person name="Wu L."/>
            <person name="Ma J."/>
        </authorList>
    </citation>
    <scope>NUCLEOTIDE SEQUENCE [LARGE SCALE GENOMIC DNA]</scope>
    <source>
        <strain evidence="12">KCTC 22154</strain>
    </source>
</reference>
<dbReference type="AlphaFoldDB" id="A0A8H9M109"/>
<evidence type="ECO:0000256" key="3">
    <source>
        <dbReference type="ARBA" id="ARBA00006340"/>
    </source>
</evidence>
<feature type="binding site" description="in other chain" evidence="9">
    <location>
        <begin position="154"/>
        <end position="162"/>
    </location>
    <ligand>
        <name>5-phospho-alpha-D-ribose 1-diphosphate</name>
        <dbReference type="ChEBI" id="CHEBI:58017"/>
        <note>ligand shared between dimeric partners</note>
    </ligand>
</feature>
<proteinExistence type="inferred from homology"/>
<evidence type="ECO:0000256" key="5">
    <source>
        <dbReference type="ARBA" id="ARBA00011971"/>
    </source>
</evidence>
<dbReference type="PANTHER" id="PTHR46683">
    <property type="entry name" value="OROTATE PHOSPHORIBOSYLTRANSFERASE 1-RELATED"/>
    <property type="match status" value="1"/>
</dbReference>
<dbReference type="SUPFAM" id="SSF53271">
    <property type="entry name" value="PRTase-like"/>
    <property type="match status" value="1"/>
</dbReference>
<keyword evidence="12" id="KW-1185">Reference proteome</keyword>
<dbReference type="InterPro" id="IPR023031">
    <property type="entry name" value="OPRT"/>
</dbReference>
<evidence type="ECO:0000313" key="11">
    <source>
        <dbReference type="EMBL" id="GGW29344.1"/>
    </source>
</evidence>
<protein>
    <recommendedName>
        <fullName evidence="5 9">Orotate phosphoribosyltransferase</fullName>
        <shortName evidence="9">OPRT</shortName>
        <shortName evidence="9">OPRTase</shortName>
        <ecNumber evidence="5 9">2.4.2.10</ecNumber>
    </recommendedName>
</protein>
<dbReference type="HAMAP" id="MF_01208">
    <property type="entry name" value="PyrE"/>
    <property type="match status" value="1"/>
</dbReference>
<dbReference type="Proteomes" id="UP000623776">
    <property type="component" value="Unassembled WGS sequence"/>
</dbReference>
<dbReference type="EMBL" id="BMXN01000011">
    <property type="protein sequence ID" value="GGW29344.1"/>
    <property type="molecule type" value="Genomic_DNA"/>
</dbReference>
<dbReference type="InterPro" id="IPR004467">
    <property type="entry name" value="Or_phspho_trans_dom"/>
</dbReference>
<dbReference type="UniPathway" id="UPA00070">
    <property type="reaction ID" value="UER00119"/>
</dbReference>
<evidence type="ECO:0000256" key="2">
    <source>
        <dbReference type="ARBA" id="ARBA00004889"/>
    </source>
</evidence>
<evidence type="ECO:0000256" key="7">
    <source>
        <dbReference type="ARBA" id="ARBA00022679"/>
    </source>
</evidence>